<keyword evidence="1" id="KW-0812">Transmembrane</keyword>
<feature type="transmembrane region" description="Helical" evidence="1">
    <location>
        <begin position="248"/>
        <end position="270"/>
    </location>
</feature>
<reference evidence="2" key="1">
    <citation type="submission" date="2021-06" db="EMBL/GenBank/DDBJ databases">
        <authorList>
            <person name="Arsene-Ploetze F."/>
        </authorList>
    </citation>
    <scope>NUCLEOTIDE SEQUENCE</scope>
    <source>
        <strain evidence="2">SBRY1</strain>
    </source>
</reference>
<accession>A0A9W4E692</accession>
<feature type="transmembrane region" description="Helical" evidence="1">
    <location>
        <begin position="322"/>
        <end position="342"/>
    </location>
</feature>
<feature type="transmembrane region" description="Helical" evidence="1">
    <location>
        <begin position="103"/>
        <end position="123"/>
    </location>
</feature>
<keyword evidence="3" id="KW-1185">Reference proteome</keyword>
<feature type="transmembrane region" description="Helical" evidence="1">
    <location>
        <begin position="184"/>
        <end position="206"/>
    </location>
</feature>
<sequence>MKTAVVLAHGVGGRRDLPLPFGYLLFGGGLAVLVSFAVLVWLRPESRLDGATAGVPLPSRPAAVADASGTRWALRVLGLLLTGFTAAGALFGRDDDLNPTGSLVFVLFWVGLVPASLLLGPVVRLMSPLRTVHHLVCAVLGRDPRQGARTLPAAVGYWPAGVSLLAFTWLELATPDPDARTTLIVWFGTYAVVHLAAAAVYGSLWFDRCEGFEVYSTLTAHLAVVGRRSSDGRLVLRRPLSGLDSVRAAPGLVATVSVLFGSTAFDGAAASTAWADRAQSGPLGPATANTVGLAVTVVLVSLAVTAALRLAGRVAGTPAGTAGPAALFAHSLVPIAVGYAIAHYFSFLVFNGQQAFILASDPLGTGADLFGTAGRHVDYALVSVHLIAVVQVLGVVAGHVLATVAAHERAVRVLPRRDAVLGQLPLLALLVAFTLGGLLLLFAS</sequence>
<comment type="caution">
    <text evidence="2">The sequence shown here is derived from an EMBL/GenBank/DDBJ whole genome shotgun (WGS) entry which is preliminary data.</text>
</comment>
<protein>
    <recommendedName>
        <fullName evidence="4">Fenitrothion hydrolase</fullName>
    </recommendedName>
</protein>
<keyword evidence="1" id="KW-0472">Membrane</keyword>
<dbReference type="Proteomes" id="UP001153328">
    <property type="component" value="Unassembled WGS sequence"/>
</dbReference>
<feature type="transmembrane region" description="Helical" evidence="1">
    <location>
        <begin position="151"/>
        <end position="172"/>
    </location>
</feature>
<keyword evidence="1" id="KW-1133">Transmembrane helix</keyword>
<organism evidence="2 3">
    <name type="scientific">Actinacidiphila bryophytorum</name>
    <dbReference type="NCBI Taxonomy" id="1436133"/>
    <lineage>
        <taxon>Bacteria</taxon>
        <taxon>Bacillati</taxon>
        <taxon>Actinomycetota</taxon>
        <taxon>Actinomycetes</taxon>
        <taxon>Kitasatosporales</taxon>
        <taxon>Streptomycetaceae</taxon>
        <taxon>Actinacidiphila</taxon>
    </lineage>
</organism>
<proteinExistence type="predicted"/>
<dbReference type="AlphaFoldDB" id="A0A9W4E692"/>
<evidence type="ECO:0000313" key="3">
    <source>
        <dbReference type="Proteomes" id="UP001153328"/>
    </source>
</evidence>
<feature type="transmembrane region" description="Helical" evidence="1">
    <location>
        <begin position="379"/>
        <end position="404"/>
    </location>
</feature>
<dbReference type="RefSeq" id="WP_205042356.1">
    <property type="nucleotide sequence ID" value="NZ_CAJVAX010000012.1"/>
</dbReference>
<feature type="transmembrane region" description="Helical" evidence="1">
    <location>
        <begin position="424"/>
        <end position="443"/>
    </location>
</feature>
<feature type="transmembrane region" description="Helical" evidence="1">
    <location>
        <begin position="290"/>
        <end position="310"/>
    </location>
</feature>
<evidence type="ECO:0000256" key="1">
    <source>
        <dbReference type="SAM" id="Phobius"/>
    </source>
</evidence>
<feature type="transmembrane region" description="Helical" evidence="1">
    <location>
        <begin position="20"/>
        <end position="42"/>
    </location>
</feature>
<evidence type="ECO:0008006" key="4">
    <source>
        <dbReference type="Google" id="ProtNLM"/>
    </source>
</evidence>
<name>A0A9W4E692_9ACTN</name>
<evidence type="ECO:0000313" key="2">
    <source>
        <dbReference type="EMBL" id="CAG7625583.1"/>
    </source>
</evidence>
<dbReference type="EMBL" id="CAJVAX010000012">
    <property type="protein sequence ID" value="CAG7625583.1"/>
    <property type="molecule type" value="Genomic_DNA"/>
</dbReference>
<gene>
    <name evidence="2" type="ORF">SBRY_20173</name>
</gene>
<feature type="transmembrane region" description="Helical" evidence="1">
    <location>
        <begin position="72"/>
        <end position="91"/>
    </location>
</feature>